<dbReference type="AlphaFoldDB" id="A0A1R4IVN0"/>
<protein>
    <recommendedName>
        <fullName evidence="3">7,8-didemethyl-8-hydroxy-5-deazariboflavin synthase</fullName>
        <ecNumber evidence="3">4.3.1.32</ecNumber>
    </recommendedName>
</protein>
<dbReference type="PROSITE" id="PS51918">
    <property type="entry name" value="RADICAL_SAM"/>
    <property type="match status" value="1"/>
</dbReference>
<evidence type="ECO:0000259" key="12">
    <source>
        <dbReference type="PROSITE" id="PS51918"/>
    </source>
</evidence>
<feature type="region of interest" description="Disordered" evidence="11">
    <location>
        <begin position="471"/>
        <end position="494"/>
    </location>
</feature>
<sequence length="891" mass="93107">MPALPRTADPRSAECRSAECRAADPEAVSAPARPASPAPASAHDERLASLTAPERLDACRNALGRIEDGIADGIVPSRADALALLHARGGELARLLAAASAIRDAGLARRGRPGVITYSRKVFIPVTTLCRDRCHYCVFVDTPGGLRRQGISPYLSGDEVVAIAAAGAELGCREALFTLGDRPEDRWPVARQWLAEHGFGSTVDYLRHLGERVLAETGLLPHMNPGVMTWREMQLLRPVSPSMGMMLETTSTRIWTEPGGAHLGSPDKDPALRLRVIEEAGQSAIPFSTGVLLGIGEDDGDRVDALFALREAHERHGHVQEVIVQNFRVKPRTAMQNAADLGLHEYLAAVAVARLVLGGDMSIQVPPNLSDDADLSLLISAGIDDWGGVSPLTPDHVNPERPWPQIDSLAARTAAAGFTLRERLTAHPGYVRDAENWIDASLRPLVRSAAGADGLARVGGGSRAAGHAIAEPAGDSATARGHTVGGPTAGGRVDPDIRRALDRVAAGRAPGDADAAALLGARGEQLAELCALADAARRRRLGDALGVVVNRNLDGTRIRLSPNTALTARAAPGDHPAATDRATAADGSGPLGADDLGRIAADAWELGATELCLQGRVDGGARDGAIRAVDALHAAAPLLHLHACRPAEIRADAEQAGRPLTTQLELLRTHGVRSIPGTGALILDDAIRKRVDPHGPSAAEWIATIEAAHRAGLTSTSTLVHGLGESPAQTVAHLRALRGIQDRTGGITELIVLPWLTPSATDPHGRGPGLPAALALTAVARLLVGDAIPHLQAPWPRVGLEAAAALLRAGADDLGGVLRDGRVHPSAGAEQGKELGVAELERLAATLGRPLRHRLTGYADAPAERVAAFLDAPGPSGPSIRDARLLAVSAR</sequence>
<feature type="domain" description="Radical SAM core" evidence="12">
    <location>
        <begin position="116"/>
        <end position="360"/>
    </location>
</feature>
<dbReference type="Pfam" id="PF04055">
    <property type="entry name" value="Radical_SAM"/>
    <property type="match status" value="1"/>
</dbReference>
<dbReference type="NCBIfam" id="NF004884">
    <property type="entry name" value="PRK06245.1"/>
    <property type="match status" value="1"/>
</dbReference>
<evidence type="ECO:0000256" key="1">
    <source>
        <dbReference type="ARBA" id="ARBA00001966"/>
    </source>
</evidence>
<dbReference type="SFLD" id="SFLDS00029">
    <property type="entry name" value="Radical_SAM"/>
    <property type="match status" value="1"/>
</dbReference>
<keyword evidence="4" id="KW-0004">4Fe-4S</keyword>
<keyword evidence="8" id="KW-0411">Iron-sulfur</keyword>
<dbReference type="SMART" id="SM00729">
    <property type="entry name" value="Elp3"/>
    <property type="match status" value="1"/>
</dbReference>
<dbReference type="GO" id="GO:0016765">
    <property type="term" value="F:transferase activity, transferring alkyl or aryl (other than methyl) groups"/>
    <property type="evidence" value="ECO:0007669"/>
    <property type="project" value="InterPro"/>
</dbReference>
<feature type="region of interest" description="Disordered" evidence="11">
    <location>
        <begin position="568"/>
        <end position="588"/>
    </location>
</feature>
<evidence type="ECO:0000256" key="6">
    <source>
        <dbReference type="ARBA" id="ARBA00022723"/>
    </source>
</evidence>
<dbReference type="SFLD" id="SFLDG01064">
    <property type="entry name" value="F420__menaquinone_cofactor_bio"/>
    <property type="match status" value="1"/>
</dbReference>
<keyword evidence="7" id="KW-0408">Iron</keyword>
<dbReference type="InterPro" id="IPR019939">
    <property type="entry name" value="CofG_family"/>
</dbReference>
<dbReference type="InterPro" id="IPR058240">
    <property type="entry name" value="rSAM_sf"/>
</dbReference>
<dbReference type="RefSeq" id="WP_087136319.1">
    <property type="nucleotide sequence ID" value="NZ_FUKR01000022.1"/>
</dbReference>
<comment type="catalytic activity">
    <reaction evidence="10">
        <text>5-amino-5-(4-hydroxybenzyl)-6-(D-ribitylimino)-5,6-dihydrouracil + S-adenosyl-L-methionine = 7,8-didemethyl-8-hydroxy-5-deazariboflavin + 5'-deoxyadenosine + L-methionine + NH4(+) + H(+)</text>
        <dbReference type="Rhea" id="RHEA:55204"/>
        <dbReference type="ChEBI" id="CHEBI:15378"/>
        <dbReference type="ChEBI" id="CHEBI:17319"/>
        <dbReference type="ChEBI" id="CHEBI:28938"/>
        <dbReference type="ChEBI" id="CHEBI:57844"/>
        <dbReference type="ChEBI" id="CHEBI:59789"/>
        <dbReference type="ChEBI" id="CHEBI:59904"/>
        <dbReference type="ChEBI" id="CHEBI:85936"/>
        <dbReference type="EC" id="4.3.1.32"/>
    </reaction>
</comment>
<evidence type="ECO:0000256" key="5">
    <source>
        <dbReference type="ARBA" id="ARBA00022691"/>
    </source>
</evidence>
<dbReference type="InterPro" id="IPR034405">
    <property type="entry name" value="F420"/>
</dbReference>
<dbReference type="Proteomes" id="UP000196778">
    <property type="component" value="Unassembled WGS sequence"/>
</dbReference>
<proteinExistence type="inferred from homology"/>
<dbReference type="InterPro" id="IPR006638">
    <property type="entry name" value="Elp3/MiaA/NifB-like_rSAM"/>
</dbReference>
<keyword evidence="9" id="KW-0456">Lyase</keyword>
<evidence type="ECO:0000256" key="10">
    <source>
        <dbReference type="ARBA" id="ARBA00048974"/>
    </source>
</evidence>
<evidence type="ECO:0000313" key="13">
    <source>
        <dbReference type="EMBL" id="SJN23383.1"/>
    </source>
</evidence>
<feature type="compositionally biased region" description="Low complexity" evidence="11">
    <location>
        <begin position="25"/>
        <end position="41"/>
    </location>
</feature>
<comment type="pathway">
    <text evidence="2">Cofactor biosynthesis; coenzyme F0 biosynthesis.</text>
</comment>
<accession>A0A1R4IVN0</accession>
<comment type="cofactor">
    <cofactor evidence="1">
        <name>[4Fe-4S] cluster</name>
        <dbReference type="ChEBI" id="CHEBI:49883"/>
    </cofactor>
</comment>
<dbReference type="PANTHER" id="PTHR43076">
    <property type="entry name" value="FO SYNTHASE (COFH)"/>
    <property type="match status" value="1"/>
</dbReference>
<evidence type="ECO:0000256" key="9">
    <source>
        <dbReference type="ARBA" id="ARBA00023239"/>
    </source>
</evidence>
<keyword evidence="5" id="KW-0949">S-adenosyl-L-methionine</keyword>
<keyword evidence="14" id="KW-1185">Reference proteome</keyword>
<evidence type="ECO:0000256" key="8">
    <source>
        <dbReference type="ARBA" id="ARBA00023014"/>
    </source>
</evidence>
<keyword evidence="6" id="KW-0479">Metal-binding</keyword>
<dbReference type="InterPro" id="IPR013785">
    <property type="entry name" value="Aldolase_TIM"/>
</dbReference>
<dbReference type="SFLD" id="SFLDF00294">
    <property type="entry name" value="7_8-didemethyl-8-hydroxy-5-dea"/>
    <property type="match status" value="1"/>
</dbReference>
<evidence type="ECO:0000256" key="11">
    <source>
        <dbReference type="SAM" id="MobiDB-lite"/>
    </source>
</evidence>
<evidence type="ECO:0000256" key="3">
    <source>
        <dbReference type="ARBA" id="ARBA00012126"/>
    </source>
</evidence>
<dbReference type="SUPFAM" id="SSF102114">
    <property type="entry name" value="Radical SAM enzymes"/>
    <property type="match status" value="2"/>
</dbReference>
<name>A0A1R4IVN0_9MICO</name>
<dbReference type="EC" id="4.3.1.32" evidence="3"/>
<dbReference type="OrthoDB" id="9802027at2"/>
<organism evidence="13 14">
    <name type="scientific">Mycetocola reblochoni REB411</name>
    <dbReference type="NCBI Taxonomy" id="1255698"/>
    <lineage>
        <taxon>Bacteria</taxon>
        <taxon>Bacillati</taxon>
        <taxon>Actinomycetota</taxon>
        <taxon>Actinomycetes</taxon>
        <taxon>Micrococcales</taxon>
        <taxon>Microbacteriaceae</taxon>
        <taxon>Mycetocola</taxon>
    </lineage>
</organism>
<reference evidence="14" key="1">
    <citation type="submission" date="2017-02" db="EMBL/GenBank/DDBJ databases">
        <authorList>
            <person name="Dridi B."/>
        </authorList>
    </citation>
    <scope>NUCLEOTIDE SEQUENCE [LARGE SCALE GENOMIC DNA]</scope>
    <source>
        <strain evidence="14">EB411</strain>
    </source>
</reference>
<dbReference type="GO" id="GO:0051539">
    <property type="term" value="F:4 iron, 4 sulfur cluster binding"/>
    <property type="evidence" value="ECO:0007669"/>
    <property type="project" value="UniProtKB-KW"/>
</dbReference>
<dbReference type="Gene3D" id="3.20.20.70">
    <property type="entry name" value="Aldolase class I"/>
    <property type="match status" value="2"/>
</dbReference>
<evidence type="ECO:0000256" key="4">
    <source>
        <dbReference type="ARBA" id="ARBA00022485"/>
    </source>
</evidence>
<dbReference type="EMBL" id="FUKR01000022">
    <property type="protein sequence ID" value="SJN23383.1"/>
    <property type="molecule type" value="Genomic_DNA"/>
</dbReference>
<evidence type="ECO:0000313" key="14">
    <source>
        <dbReference type="Proteomes" id="UP000196778"/>
    </source>
</evidence>
<dbReference type="HAMAP" id="MF_01611">
    <property type="entry name" value="FO_synth_sub1"/>
    <property type="match status" value="1"/>
</dbReference>
<dbReference type="GO" id="GO:0044689">
    <property type="term" value="F:7,8-didemethyl-8-hydroxy-5-deazariboflavin synthase activity"/>
    <property type="evidence" value="ECO:0007669"/>
    <property type="project" value="UniProtKB-EC"/>
</dbReference>
<gene>
    <name evidence="13" type="ORF">FM119_03610</name>
</gene>
<dbReference type="UniPathway" id="UPA00072"/>
<dbReference type="SFLD" id="SFLDG01388">
    <property type="entry name" value="7_8-didemethyl-8-hydroxy-5-dea"/>
    <property type="match status" value="1"/>
</dbReference>
<feature type="compositionally biased region" description="Basic and acidic residues" evidence="11">
    <location>
        <begin position="8"/>
        <end position="24"/>
    </location>
</feature>
<dbReference type="GO" id="GO:0046872">
    <property type="term" value="F:metal ion binding"/>
    <property type="evidence" value="ECO:0007669"/>
    <property type="project" value="UniProtKB-KW"/>
</dbReference>
<dbReference type="PANTHER" id="PTHR43076:SF1">
    <property type="entry name" value="LIPOYL SYNTHASE 2"/>
    <property type="match status" value="1"/>
</dbReference>
<evidence type="ECO:0000256" key="7">
    <source>
        <dbReference type="ARBA" id="ARBA00023004"/>
    </source>
</evidence>
<dbReference type="NCBIfam" id="TIGR03550">
    <property type="entry name" value="F420_cofG"/>
    <property type="match status" value="1"/>
</dbReference>
<evidence type="ECO:0000256" key="2">
    <source>
        <dbReference type="ARBA" id="ARBA00004712"/>
    </source>
</evidence>
<dbReference type="InterPro" id="IPR007197">
    <property type="entry name" value="rSAM"/>
</dbReference>
<feature type="region of interest" description="Disordered" evidence="11">
    <location>
        <begin position="1"/>
        <end position="45"/>
    </location>
</feature>
<dbReference type="CDD" id="cd01335">
    <property type="entry name" value="Radical_SAM"/>
    <property type="match status" value="1"/>
</dbReference>